<feature type="domain" description="HTH gntR-type" evidence="4">
    <location>
        <begin position="11"/>
        <end position="79"/>
    </location>
</feature>
<dbReference type="Pfam" id="PF01547">
    <property type="entry name" value="SBP_bac_1"/>
    <property type="match status" value="1"/>
</dbReference>
<dbReference type="Proteomes" id="UP000693672">
    <property type="component" value="Unassembled WGS sequence"/>
</dbReference>
<evidence type="ECO:0000256" key="2">
    <source>
        <dbReference type="ARBA" id="ARBA00023125"/>
    </source>
</evidence>
<sequence>MTNPSGRTKFRVKLEQFIQSIRSDILSGKRPVGDFLPSEKALSGQFGLSNNSIRKGLDVLLAEGLIEKIPKVGNKIVTPPGSTEFTIRFGYHPTVLEEAALHLLLNDFHGQFPHIQVVPVPIQNNSIDEYLKAGLLDAVTLNYNNFQSFMEADLLDMLEPQEPSPQIYPYLNKAFSSNGKLLVQPFIFSPLVICYNKKHFTEAGLLEPDSSWTWEDLIGNALELSEKNESLGFYVHLFSNNRWPVFLLQSGFRFERGDNGRIRVTGTSCIDGLRVCKDLLQQFKIPPIFENEAEAEKLFLEEHVSIIMTNYFRLNRLAGASFPYDIAPIPYLTQARTLMLTIGLALCSNSRKKEAAQILIDYLISYRAQLLIRQHTLSVPSLKTAAEWVGKESMYRPSRFHLYREIAPTFSQYTDLNLKESQLNAVLREAKLYWSGLSSEQTVCSRLEEILN</sequence>
<dbReference type="PANTHER" id="PTHR43649:SF12">
    <property type="entry name" value="DIACETYLCHITOBIOSE BINDING PROTEIN DASA"/>
    <property type="match status" value="1"/>
</dbReference>
<gene>
    <name evidence="5" type="ORF">PAESOLCIP111_02152</name>
</gene>
<keyword evidence="1" id="KW-0805">Transcription regulation</keyword>
<evidence type="ECO:0000313" key="5">
    <source>
        <dbReference type="EMBL" id="CAG7618826.1"/>
    </source>
</evidence>
<proteinExistence type="predicted"/>
<evidence type="ECO:0000256" key="1">
    <source>
        <dbReference type="ARBA" id="ARBA00023015"/>
    </source>
</evidence>
<evidence type="ECO:0000313" key="6">
    <source>
        <dbReference type="Proteomes" id="UP000693672"/>
    </source>
</evidence>
<dbReference type="InterPro" id="IPR050490">
    <property type="entry name" value="Bact_solute-bd_prot1"/>
</dbReference>
<dbReference type="InterPro" id="IPR006059">
    <property type="entry name" value="SBP"/>
</dbReference>
<keyword evidence="2" id="KW-0238">DNA-binding</keyword>
<dbReference type="CDD" id="cd07377">
    <property type="entry name" value="WHTH_GntR"/>
    <property type="match status" value="1"/>
</dbReference>
<keyword evidence="6" id="KW-1185">Reference proteome</keyword>
<dbReference type="GO" id="GO:0003700">
    <property type="term" value="F:DNA-binding transcription factor activity"/>
    <property type="evidence" value="ECO:0007669"/>
    <property type="project" value="InterPro"/>
</dbReference>
<keyword evidence="3" id="KW-0804">Transcription</keyword>
<name>A0A916NPZ1_9BACL</name>
<dbReference type="PANTHER" id="PTHR43649">
    <property type="entry name" value="ARABINOSE-BINDING PROTEIN-RELATED"/>
    <property type="match status" value="1"/>
</dbReference>
<reference evidence="5" key="1">
    <citation type="submission" date="2021-06" db="EMBL/GenBank/DDBJ databases">
        <authorList>
            <person name="Criscuolo A."/>
        </authorList>
    </citation>
    <scope>NUCLEOTIDE SEQUENCE</scope>
    <source>
        <strain evidence="5">CIP111600</strain>
    </source>
</reference>
<dbReference type="EMBL" id="CAJVAS010000007">
    <property type="protein sequence ID" value="CAG7618826.1"/>
    <property type="molecule type" value="Genomic_DNA"/>
</dbReference>
<evidence type="ECO:0000259" key="4">
    <source>
        <dbReference type="PROSITE" id="PS50949"/>
    </source>
</evidence>
<dbReference type="PROSITE" id="PS50949">
    <property type="entry name" value="HTH_GNTR"/>
    <property type="match status" value="1"/>
</dbReference>
<dbReference type="AlphaFoldDB" id="A0A916NPZ1"/>
<dbReference type="InterPro" id="IPR000524">
    <property type="entry name" value="Tscrpt_reg_HTH_GntR"/>
</dbReference>
<protein>
    <recommendedName>
        <fullName evidence="4">HTH gntR-type domain-containing protein</fullName>
    </recommendedName>
</protein>
<dbReference type="GO" id="GO:0003677">
    <property type="term" value="F:DNA binding"/>
    <property type="evidence" value="ECO:0007669"/>
    <property type="project" value="UniProtKB-KW"/>
</dbReference>
<evidence type="ECO:0000256" key="3">
    <source>
        <dbReference type="ARBA" id="ARBA00023163"/>
    </source>
</evidence>
<comment type="caution">
    <text evidence="5">The sequence shown here is derived from an EMBL/GenBank/DDBJ whole genome shotgun (WGS) entry which is preliminary data.</text>
</comment>
<dbReference type="Pfam" id="PF00392">
    <property type="entry name" value="GntR"/>
    <property type="match status" value="1"/>
</dbReference>
<dbReference type="SMART" id="SM00345">
    <property type="entry name" value="HTH_GNTR"/>
    <property type="match status" value="1"/>
</dbReference>
<dbReference type="RefSeq" id="WP_218091936.1">
    <property type="nucleotide sequence ID" value="NZ_CAJVAS010000007.1"/>
</dbReference>
<organism evidence="5 6">
    <name type="scientific">Paenibacillus solanacearum</name>
    <dbReference type="NCBI Taxonomy" id="2048548"/>
    <lineage>
        <taxon>Bacteria</taxon>
        <taxon>Bacillati</taxon>
        <taxon>Bacillota</taxon>
        <taxon>Bacilli</taxon>
        <taxon>Bacillales</taxon>
        <taxon>Paenibacillaceae</taxon>
        <taxon>Paenibacillus</taxon>
    </lineage>
</organism>
<accession>A0A916NPZ1</accession>